<dbReference type="InterPro" id="IPR010261">
    <property type="entry name" value="Tir_chaperone"/>
</dbReference>
<dbReference type="Gene3D" id="3.30.1460.10">
    <property type="match status" value="1"/>
</dbReference>
<reference evidence="2 3" key="1">
    <citation type="submission" date="2019-07" db="EMBL/GenBank/DDBJ databases">
        <title>Complete genome sequence of Comamonas sp. NLF 7-7 isolated from livestock.</title>
        <authorList>
            <person name="Kim D.H."/>
            <person name="Kim J.G."/>
        </authorList>
    </citation>
    <scope>NUCLEOTIDE SEQUENCE [LARGE SCALE GENOMIC DNA]</scope>
    <source>
        <strain evidence="2 3">NLF 7-7</strain>
    </source>
</reference>
<sequence length="146" mass="15619">MMDAFGQLLLALGRELGIEGLRADAQGCCRLVFDGQRMLELRAAPAQGRVLLSCRLLCAPPTPEHALLLLGANAWGGGSAGGWFALDDAQQPCLQHALVPAQGGAPELLRQIENMLNAAERWEPRLSAPTSQPVTPAPMSPWMQKV</sequence>
<evidence type="ECO:0000256" key="1">
    <source>
        <dbReference type="SAM" id="MobiDB-lite"/>
    </source>
</evidence>
<dbReference type="Pfam" id="PF05932">
    <property type="entry name" value="CesT"/>
    <property type="match status" value="1"/>
</dbReference>
<dbReference type="GO" id="GO:0030254">
    <property type="term" value="P:protein secretion by the type III secretion system"/>
    <property type="evidence" value="ECO:0007669"/>
    <property type="project" value="InterPro"/>
</dbReference>
<evidence type="ECO:0000313" key="2">
    <source>
        <dbReference type="EMBL" id="QEA13182.1"/>
    </source>
</evidence>
<dbReference type="SUPFAM" id="SSF69635">
    <property type="entry name" value="Type III secretory system chaperone-like"/>
    <property type="match status" value="1"/>
</dbReference>
<dbReference type="EMBL" id="CP042344">
    <property type="protein sequence ID" value="QEA13182.1"/>
    <property type="molecule type" value="Genomic_DNA"/>
</dbReference>
<keyword evidence="3" id="KW-1185">Reference proteome</keyword>
<dbReference type="Proteomes" id="UP000321199">
    <property type="component" value="Chromosome"/>
</dbReference>
<accession>A0A5B8RWZ0</accession>
<feature type="region of interest" description="Disordered" evidence="1">
    <location>
        <begin position="126"/>
        <end position="146"/>
    </location>
</feature>
<gene>
    <name evidence="2" type="ORF">FOZ74_09145</name>
</gene>
<dbReference type="AlphaFoldDB" id="A0A5B8RWZ0"/>
<organism evidence="2 3">
    <name type="scientific">Comamonas flocculans</name>
    <dbReference type="NCBI Taxonomy" id="2597701"/>
    <lineage>
        <taxon>Bacteria</taxon>
        <taxon>Pseudomonadati</taxon>
        <taxon>Pseudomonadota</taxon>
        <taxon>Betaproteobacteria</taxon>
        <taxon>Burkholderiales</taxon>
        <taxon>Comamonadaceae</taxon>
        <taxon>Comamonas</taxon>
    </lineage>
</organism>
<dbReference type="KEGG" id="cof:FOZ74_09145"/>
<protein>
    <submittedName>
        <fullName evidence="2">Type III secretion system chaperone</fullName>
    </submittedName>
</protein>
<evidence type="ECO:0000313" key="3">
    <source>
        <dbReference type="Proteomes" id="UP000321199"/>
    </source>
</evidence>
<proteinExistence type="predicted"/>
<dbReference type="OrthoDB" id="8912183at2"/>
<dbReference type="CDD" id="cd16364">
    <property type="entry name" value="T3SC_I-like"/>
    <property type="match status" value="1"/>
</dbReference>
<name>A0A5B8RWZ0_9BURK</name>